<reference evidence="8" key="1">
    <citation type="submission" date="2015-08" db="EMBL/GenBank/DDBJ databases">
        <title>Candidatus Bacteriodes Periocalifornicus.</title>
        <authorList>
            <person name="McLean J.S."/>
            <person name="Kelley S."/>
        </authorList>
    </citation>
    <scope>NUCLEOTIDE SEQUENCE [LARGE SCALE GENOMIC DNA]</scope>
    <source>
        <strain evidence="8">12B</strain>
    </source>
</reference>
<dbReference type="PROSITE" id="PS00092">
    <property type="entry name" value="N6_MTASE"/>
    <property type="match status" value="1"/>
</dbReference>
<proteinExistence type="inferred from homology"/>
<dbReference type="PRINTS" id="PR00505">
    <property type="entry name" value="D12N6MTFRASE"/>
</dbReference>
<dbReference type="InterPro" id="IPR002052">
    <property type="entry name" value="DNA_methylase_N6_adenine_CS"/>
</dbReference>
<evidence type="ECO:0000256" key="5">
    <source>
        <dbReference type="ARBA" id="ARBA00022691"/>
    </source>
</evidence>
<dbReference type="PATRIC" id="fig|1702214.3.peg.800"/>
<dbReference type="GO" id="GO:0043565">
    <property type="term" value="F:sequence-specific DNA binding"/>
    <property type="evidence" value="ECO:0007669"/>
    <property type="project" value="TreeGrafter"/>
</dbReference>
<dbReference type="InterPro" id="IPR023095">
    <property type="entry name" value="Ade_MeTrfase_dom_2"/>
</dbReference>
<protein>
    <recommendedName>
        <fullName evidence="2 7">Site-specific DNA-methyltransferase (adenine-specific)</fullName>
        <ecNumber evidence="2 7">2.1.1.72</ecNumber>
    </recommendedName>
</protein>
<dbReference type="GO" id="GO:0006298">
    <property type="term" value="P:mismatch repair"/>
    <property type="evidence" value="ECO:0007669"/>
    <property type="project" value="TreeGrafter"/>
</dbReference>
<gene>
    <name evidence="8" type="ORF">AL399_00760</name>
</gene>
<dbReference type="NCBIfam" id="TIGR00571">
    <property type="entry name" value="dam"/>
    <property type="match status" value="1"/>
</dbReference>
<dbReference type="Gene3D" id="3.40.50.150">
    <property type="entry name" value="Vaccinia Virus protein VP39"/>
    <property type="match status" value="1"/>
</dbReference>
<dbReference type="GO" id="GO:0009307">
    <property type="term" value="P:DNA restriction-modification system"/>
    <property type="evidence" value="ECO:0007669"/>
    <property type="project" value="InterPro"/>
</dbReference>
<evidence type="ECO:0000256" key="2">
    <source>
        <dbReference type="ARBA" id="ARBA00011900"/>
    </source>
</evidence>
<dbReference type="EC" id="2.1.1.72" evidence="2 7"/>
<dbReference type="SUPFAM" id="SSF53335">
    <property type="entry name" value="S-adenosyl-L-methionine-dependent methyltransferases"/>
    <property type="match status" value="1"/>
</dbReference>
<dbReference type="PANTHER" id="PTHR30481">
    <property type="entry name" value="DNA ADENINE METHYLASE"/>
    <property type="match status" value="1"/>
</dbReference>
<sequence>MRPIVKYRGGKARELPKILRNLPAYRGRYVEPFVGRAALFFHLEPGQAIVNDINAKLANPKARIPNANESLYYRLRDMYNGLTPAEYSPALLYYFINKTAYSGMIRHNARGEYNVPHGRYRHFRSDGVTLAHSQLLQRAEVLQGDYRQVFDLLETEDFVFLDPPYGCQFTDYGNTEYRDGFGESEQIRLAEDFRNLPCRAMLIIGKTPLTERLYRGHIAEEYAKSYAVNIRNRFQAGAIHMVMTNYAQAQARLFTTSLWRN</sequence>
<dbReference type="InterPro" id="IPR029063">
    <property type="entry name" value="SAM-dependent_MTases_sf"/>
</dbReference>
<keyword evidence="3 7" id="KW-0489">Methyltransferase</keyword>
<evidence type="ECO:0000313" key="8">
    <source>
        <dbReference type="EMBL" id="KQM09608.1"/>
    </source>
</evidence>
<dbReference type="AlphaFoldDB" id="A0A0Q4B8P6"/>
<organism evidence="8 9">
    <name type="scientific">Candidatus [Bacteroides] periocalifornicus</name>
    <dbReference type="NCBI Taxonomy" id="1702214"/>
    <lineage>
        <taxon>Bacteria</taxon>
        <taxon>Pseudomonadati</taxon>
        <taxon>Bacteroidota</taxon>
    </lineage>
</organism>
<dbReference type="STRING" id="1702214.AL399_00760"/>
<evidence type="ECO:0000256" key="3">
    <source>
        <dbReference type="ARBA" id="ARBA00022603"/>
    </source>
</evidence>
<comment type="similarity">
    <text evidence="1 7">Belongs to the N(4)/N(6)-methyltransferase family.</text>
</comment>
<dbReference type="InterPro" id="IPR012327">
    <property type="entry name" value="MeTrfase_D12"/>
</dbReference>
<dbReference type="PANTHER" id="PTHR30481:SF3">
    <property type="entry name" value="DNA ADENINE METHYLASE"/>
    <property type="match status" value="1"/>
</dbReference>
<evidence type="ECO:0000256" key="1">
    <source>
        <dbReference type="ARBA" id="ARBA00006594"/>
    </source>
</evidence>
<dbReference type="EMBL" id="LIIK01000002">
    <property type="protein sequence ID" value="KQM09608.1"/>
    <property type="molecule type" value="Genomic_DNA"/>
</dbReference>
<evidence type="ECO:0000313" key="9">
    <source>
        <dbReference type="Proteomes" id="UP000054172"/>
    </source>
</evidence>
<keyword evidence="4 7" id="KW-0808">Transferase</keyword>
<comment type="caution">
    <text evidence="8">The sequence shown here is derived from an EMBL/GenBank/DDBJ whole genome shotgun (WGS) entry which is preliminary data.</text>
</comment>
<dbReference type="Pfam" id="PF02086">
    <property type="entry name" value="MethyltransfD12"/>
    <property type="match status" value="2"/>
</dbReference>
<evidence type="ECO:0000256" key="4">
    <source>
        <dbReference type="ARBA" id="ARBA00022679"/>
    </source>
</evidence>
<dbReference type="REBASE" id="134572">
    <property type="entry name" value="M.Bpe128ORF760P"/>
</dbReference>
<accession>A0A0Q4B8P6</accession>
<dbReference type="GO" id="GO:1904047">
    <property type="term" value="F:S-adenosyl-L-methionine binding"/>
    <property type="evidence" value="ECO:0007669"/>
    <property type="project" value="TreeGrafter"/>
</dbReference>
<dbReference type="Proteomes" id="UP000054172">
    <property type="component" value="Unassembled WGS sequence"/>
</dbReference>
<comment type="catalytic activity">
    <reaction evidence="6 7">
        <text>a 2'-deoxyadenosine in DNA + S-adenosyl-L-methionine = an N(6)-methyl-2'-deoxyadenosine in DNA + S-adenosyl-L-homocysteine + H(+)</text>
        <dbReference type="Rhea" id="RHEA:15197"/>
        <dbReference type="Rhea" id="RHEA-COMP:12418"/>
        <dbReference type="Rhea" id="RHEA-COMP:12419"/>
        <dbReference type="ChEBI" id="CHEBI:15378"/>
        <dbReference type="ChEBI" id="CHEBI:57856"/>
        <dbReference type="ChEBI" id="CHEBI:59789"/>
        <dbReference type="ChEBI" id="CHEBI:90615"/>
        <dbReference type="ChEBI" id="CHEBI:90616"/>
        <dbReference type="EC" id="2.1.1.72"/>
    </reaction>
</comment>
<dbReference type="GO" id="GO:0009007">
    <property type="term" value="F:site-specific DNA-methyltransferase (adenine-specific) activity"/>
    <property type="evidence" value="ECO:0007669"/>
    <property type="project" value="UniProtKB-UniRule"/>
</dbReference>
<dbReference type="GO" id="GO:0032259">
    <property type="term" value="P:methylation"/>
    <property type="evidence" value="ECO:0007669"/>
    <property type="project" value="UniProtKB-KW"/>
</dbReference>
<name>A0A0Q4B8P6_9BACT</name>
<evidence type="ECO:0000256" key="6">
    <source>
        <dbReference type="ARBA" id="ARBA00047942"/>
    </source>
</evidence>
<keyword evidence="5 7" id="KW-0949">S-adenosyl-L-methionine</keyword>
<keyword evidence="9" id="KW-1185">Reference proteome</keyword>
<dbReference type="Gene3D" id="1.10.1020.10">
    <property type="entry name" value="Adenine-specific Methyltransferase, Domain 2"/>
    <property type="match status" value="1"/>
</dbReference>
<evidence type="ECO:0000256" key="7">
    <source>
        <dbReference type="RuleBase" id="RU361257"/>
    </source>
</evidence>